<dbReference type="Proteomes" id="UP001066276">
    <property type="component" value="Chromosome 3_1"/>
</dbReference>
<evidence type="ECO:0000313" key="2">
    <source>
        <dbReference type="Proteomes" id="UP001066276"/>
    </source>
</evidence>
<name>A0AAV7U5J9_PLEWA</name>
<comment type="caution">
    <text evidence="1">The sequence shown here is derived from an EMBL/GenBank/DDBJ whole genome shotgun (WGS) entry which is preliminary data.</text>
</comment>
<sequence length="113" mass="12821">MKALQCMINSARESVLTAREAPIASKVPWIEMGDTTLDPPENVVRQRFIQRRALSEWKDLEKQAFMSFTIKRYPLEDSADEFPACVKGDSIMAALSTQTIIFSEDALQSHELE</sequence>
<gene>
    <name evidence="1" type="ORF">NDU88_000858</name>
</gene>
<dbReference type="AlphaFoldDB" id="A0AAV7U5J9"/>
<protein>
    <submittedName>
        <fullName evidence="1">Uncharacterized protein</fullName>
    </submittedName>
</protein>
<organism evidence="1 2">
    <name type="scientific">Pleurodeles waltl</name>
    <name type="common">Iberian ribbed newt</name>
    <dbReference type="NCBI Taxonomy" id="8319"/>
    <lineage>
        <taxon>Eukaryota</taxon>
        <taxon>Metazoa</taxon>
        <taxon>Chordata</taxon>
        <taxon>Craniata</taxon>
        <taxon>Vertebrata</taxon>
        <taxon>Euteleostomi</taxon>
        <taxon>Amphibia</taxon>
        <taxon>Batrachia</taxon>
        <taxon>Caudata</taxon>
        <taxon>Salamandroidea</taxon>
        <taxon>Salamandridae</taxon>
        <taxon>Pleurodelinae</taxon>
        <taxon>Pleurodeles</taxon>
    </lineage>
</organism>
<reference evidence="1" key="1">
    <citation type="journal article" date="2022" name="bioRxiv">
        <title>Sequencing and chromosome-scale assembly of the giantPleurodeles waltlgenome.</title>
        <authorList>
            <person name="Brown T."/>
            <person name="Elewa A."/>
            <person name="Iarovenko S."/>
            <person name="Subramanian E."/>
            <person name="Araus A.J."/>
            <person name="Petzold A."/>
            <person name="Susuki M."/>
            <person name="Suzuki K.-i.T."/>
            <person name="Hayashi T."/>
            <person name="Toyoda A."/>
            <person name="Oliveira C."/>
            <person name="Osipova E."/>
            <person name="Leigh N.D."/>
            <person name="Simon A."/>
            <person name="Yun M.H."/>
        </authorList>
    </citation>
    <scope>NUCLEOTIDE SEQUENCE</scope>
    <source>
        <strain evidence="1">20211129_DDA</strain>
        <tissue evidence="1">Liver</tissue>
    </source>
</reference>
<evidence type="ECO:0000313" key="1">
    <source>
        <dbReference type="EMBL" id="KAJ1184048.1"/>
    </source>
</evidence>
<accession>A0AAV7U5J9</accession>
<dbReference type="EMBL" id="JANPWB010000005">
    <property type="protein sequence ID" value="KAJ1184048.1"/>
    <property type="molecule type" value="Genomic_DNA"/>
</dbReference>
<proteinExistence type="predicted"/>
<keyword evidence="2" id="KW-1185">Reference proteome</keyword>